<dbReference type="InterPro" id="IPR028098">
    <property type="entry name" value="Glyco_trans_4-like_N"/>
</dbReference>
<dbReference type="RefSeq" id="WP_090079349.1">
    <property type="nucleotide sequence ID" value="NZ_FOQT01000002.1"/>
</dbReference>
<evidence type="ECO:0000313" key="3">
    <source>
        <dbReference type="EMBL" id="SFI09552.1"/>
    </source>
</evidence>
<dbReference type="AlphaFoldDB" id="A0A1I3FEN3"/>
<dbReference type="PANTHER" id="PTHR12526">
    <property type="entry name" value="GLYCOSYLTRANSFERASE"/>
    <property type="match status" value="1"/>
</dbReference>
<feature type="domain" description="Glycosyltransferase subfamily 4-like N-terminal" evidence="2">
    <location>
        <begin position="14"/>
        <end position="180"/>
    </location>
</feature>
<evidence type="ECO:0000313" key="4">
    <source>
        <dbReference type="Proteomes" id="UP000198931"/>
    </source>
</evidence>
<sequence>MKILYLTDQVYLHGGVEKVLSQKANYLADIHDDEVYIVTHNQQNKPPVYKFSDKINWLDLQVNYKIEKSYFSKENLKKIPKHCRNLKRIFAEIKPDIIISASFGPDFYFLPFLSKKIPKIKEYHSSRFFDNLQPADLKAKIFQKLNISIEKKYHAVVVLNKDEKKYYFNKNISVIPNPAEISEYRSDSNSKKILAAGRISPVKNFGDLIEIFSRLSHDFPEWELHFWGEDYVGTQKLLQNKMSDFNLSDKIKFRGVTKDLKKTMENYSIYAMTSATECFPMVLLEALSVGLPVISYDCPTGPKNILTNDEDSFIISYNNLDIFTEKLGFLMQHEDERKTMGAAGIENIQRFSIDIVMGKWINLFKKSL</sequence>
<protein>
    <submittedName>
        <fullName evidence="3">Glycosyltransferase involved in cell wall bisynthesis</fullName>
    </submittedName>
</protein>
<reference evidence="3 4" key="1">
    <citation type="submission" date="2016-10" db="EMBL/GenBank/DDBJ databases">
        <authorList>
            <person name="de Groot N.N."/>
        </authorList>
    </citation>
    <scope>NUCLEOTIDE SEQUENCE [LARGE SCALE GENOMIC DNA]</scope>
    <source>
        <strain evidence="3 4">DSM 26000</strain>
    </source>
</reference>
<dbReference type="PANTHER" id="PTHR12526:SF630">
    <property type="entry name" value="GLYCOSYLTRANSFERASE"/>
    <property type="match status" value="1"/>
</dbReference>
<dbReference type="Gene3D" id="3.40.50.2000">
    <property type="entry name" value="Glycogen Phosphorylase B"/>
    <property type="match status" value="2"/>
</dbReference>
<evidence type="ECO:0000259" key="1">
    <source>
        <dbReference type="Pfam" id="PF00534"/>
    </source>
</evidence>
<proteinExistence type="predicted"/>
<dbReference type="EMBL" id="FOQT01000002">
    <property type="protein sequence ID" value="SFI09552.1"/>
    <property type="molecule type" value="Genomic_DNA"/>
</dbReference>
<keyword evidence="4" id="KW-1185">Reference proteome</keyword>
<dbReference type="Pfam" id="PF00534">
    <property type="entry name" value="Glycos_transf_1"/>
    <property type="match status" value="1"/>
</dbReference>
<dbReference type="SUPFAM" id="SSF53756">
    <property type="entry name" value="UDP-Glycosyltransferase/glycogen phosphorylase"/>
    <property type="match status" value="1"/>
</dbReference>
<dbReference type="InterPro" id="IPR001296">
    <property type="entry name" value="Glyco_trans_1"/>
</dbReference>
<gene>
    <name evidence="3" type="ORF">SAMN05443292_1325</name>
</gene>
<keyword evidence="3" id="KW-0808">Transferase</keyword>
<evidence type="ECO:0000259" key="2">
    <source>
        <dbReference type="Pfam" id="PF13439"/>
    </source>
</evidence>
<dbReference type="OrthoDB" id="9811239at2"/>
<accession>A0A1I3FEN3</accession>
<dbReference type="GO" id="GO:0016757">
    <property type="term" value="F:glycosyltransferase activity"/>
    <property type="evidence" value="ECO:0007669"/>
    <property type="project" value="InterPro"/>
</dbReference>
<dbReference type="Proteomes" id="UP000198931">
    <property type="component" value="Unassembled WGS sequence"/>
</dbReference>
<dbReference type="STRING" id="1125876.SAMN05443292_1325"/>
<dbReference type="Pfam" id="PF13439">
    <property type="entry name" value="Glyco_transf_4"/>
    <property type="match status" value="1"/>
</dbReference>
<dbReference type="CDD" id="cd03820">
    <property type="entry name" value="GT4_AmsD-like"/>
    <property type="match status" value="1"/>
</dbReference>
<organism evidence="3 4">
    <name type="scientific">Halpernia frigidisoli</name>
    <dbReference type="NCBI Taxonomy" id="1125876"/>
    <lineage>
        <taxon>Bacteria</taxon>
        <taxon>Pseudomonadati</taxon>
        <taxon>Bacteroidota</taxon>
        <taxon>Flavobacteriia</taxon>
        <taxon>Flavobacteriales</taxon>
        <taxon>Weeksellaceae</taxon>
        <taxon>Chryseobacterium group</taxon>
        <taxon>Halpernia</taxon>
    </lineage>
</organism>
<name>A0A1I3FEN3_9FLAO</name>
<feature type="domain" description="Glycosyl transferase family 1" evidence="1">
    <location>
        <begin position="182"/>
        <end position="345"/>
    </location>
</feature>